<proteinExistence type="predicted"/>
<accession>A0ABW0JVU3</accession>
<dbReference type="RefSeq" id="WP_377340157.1">
    <property type="nucleotide sequence ID" value="NZ_JALBWS010000012.1"/>
</dbReference>
<dbReference type="EMBL" id="JBHSMM010000001">
    <property type="protein sequence ID" value="MFC5440288.1"/>
    <property type="molecule type" value="Genomic_DNA"/>
</dbReference>
<protein>
    <recommendedName>
        <fullName evidence="3">Major facilitator superfamily (MFS) profile domain-containing protein</fullName>
    </recommendedName>
</protein>
<dbReference type="Proteomes" id="UP001596018">
    <property type="component" value="Unassembled WGS sequence"/>
</dbReference>
<comment type="caution">
    <text evidence="1">The sequence shown here is derived from an EMBL/GenBank/DDBJ whole genome shotgun (WGS) entry which is preliminary data.</text>
</comment>
<organism evidence="1 2">
    <name type="scientific">Rhodanobacter ginsenosidimutans</name>
    <dbReference type="NCBI Taxonomy" id="490571"/>
    <lineage>
        <taxon>Bacteria</taxon>
        <taxon>Pseudomonadati</taxon>
        <taxon>Pseudomonadota</taxon>
        <taxon>Gammaproteobacteria</taxon>
        <taxon>Lysobacterales</taxon>
        <taxon>Rhodanobacteraceae</taxon>
        <taxon>Rhodanobacter</taxon>
    </lineage>
</organism>
<evidence type="ECO:0000313" key="2">
    <source>
        <dbReference type="Proteomes" id="UP001596018"/>
    </source>
</evidence>
<evidence type="ECO:0000313" key="1">
    <source>
        <dbReference type="EMBL" id="MFC5440288.1"/>
    </source>
</evidence>
<keyword evidence="2" id="KW-1185">Reference proteome</keyword>
<evidence type="ECO:0008006" key="3">
    <source>
        <dbReference type="Google" id="ProtNLM"/>
    </source>
</evidence>
<name>A0ABW0JVU3_9GAMM</name>
<reference evidence="2" key="1">
    <citation type="journal article" date="2019" name="Int. J. Syst. Evol. Microbiol.">
        <title>The Global Catalogue of Microorganisms (GCM) 10K type strain sequencing project: providing services to taxonomists for standard genome sequencing and annotation.</title>
        <authorList>
            <consortium name="The Broad Institute Genomics Platform"/>
            <consortium name="The Broad Institute Genome Sequencing Center for Infectious Disease"/>
            <person name="Wu L."/>
            <person name="Ma J."/>
        </authorList>
    </citation>
    <scope>NUCLEOTIDE SEQUENCE [LARGE SCALE GENOMIC DNA]</scope>
    <source>
        <strain evidence="2">KACC 12822</strain>
    </source>
</reference>
<gene>
    <name evidence="1" type="ORF">ACFPK0_09715</name>
</gene>
<sequence length="73" mass="8245">MTDHVAEAAGLDSPAARVLPRRHVVAVALGNALEFYDFITYAFSPRRSGVRFSPRIDPGSACWLRWRRLVRAF</sequence>